<name>A0A382IPR7_9ZZZZ</name>
<dbReference type="EMBL" id="UINC01068215">
    <property type="protein sequence ID" value="SVC00661.1"/>
    <property type="molecule type" value="Genomic_DNA"/>
</dbReference>
<proteinExistence type="predicted"/>
<organism evidence="1">
    <name type="scientific">marine metagenome</name>
    <dbReference type="NCBI Taxonomy" id="408172"/>
    <lineage>
        <taxon>unclassified sequences</taxon>
        <taxon>metagenomes</taxon>
        <taxon>ecological metagenomes</taxon>
    </lineage>
</organism>
<feature type="non-terminal residue" evidence="1">
    <location>
        <position position="62"/>
    </location>
</feature>
<reference evidence="1" key="1">
    <citation type="submission" date="2018-05" db="EMBL/GenBank/DDBJ databases">
        <authorList>
            <person name="Lanie J.A."/>
            <person name="Ng W.-L."/>
            <person name="Kazmierczak K.M."/>
            <person name="Andrzejewski T.M."/>
            <person name="Davidsen T.M."/>
            <person name="Wayne K.J."/>
            <person name="Tettelin H."/>
            <person name="Glass J.I."/>
            <person name="Rusch D."/>
            <person name="Podicherti R."/>
            <person name="Tsui H.-C.T."/>
            <person name="Winkler M.E."/>
        </authorList>
    </citation>
    <scope>NUCLEOTIDE SEQUENCE</scope>
</reference>
<protein>
    <submittedName>
        <fullName evidence="1">Uncharacterized protein</fullName>
    </submittedName>
</protein>
<dbReference type="AlphaFoldDB" id="A0A382IPR7"/>
<gene>
    <name evidence="1" type="ORF">METZ01_LOCUS253515</name>
</gene>
<accession>A0A382IPR7</accession>
<sequence>MAAALTLLTAQFRDFLPVDDFQQGFRDVISPFRKVVDRATDPFQTVWKGIFNYEEVSDENER</sequence>
<evidence type="ECO:0000313" key="1">
    <source>
        <dbReference type="EMBL" id="SVC00661.1"/>
    </source>
</evidence>